<dbReference type="HOGENOM" id="CLU_3222175_0_0_7"/>
<dbReference type="EMBL" id="CP003969">
    <property type="protein sequence ID" value="AGP38697.1"/>
    <property type="molecule type" value="Genomic_DNA"/>
</dbReference>
<sequence length="44" mass="5151">MRPIRIMKFAPERIDQILHVGPCMFSGGFIVQSQHMQYALRLFS</sequence>
<evidence type="ECO:0000313" key="1">
    <source>
        <dbReference type="EMBL" id="AGP38697.1"/>
    </source>
</evidence>
<dbReference type="AlphaFoldDB" id="S4XZP3"/>
<dbReference type="Proteomes" id="UP000014803">
    <property type="component" value="Chromosome"/>
</dbReference>
<protein>
    <submittedName>
        <fullName evidence="1">Uncharacterized protein</fullName>
    </submittedName>
</protein>
<dbReference type="KEGG" id="scu:SCE1572_31970"/>
<accession>S4XZP3</accession>
<evidence type="ECO:0000313" key="2">
    <source>
        <dbReference type="Proteomes" id="UP000014803"/>
    </source>
</evidence>
<reference evidence="1 2" key="1">
    <citation type="journal article" date="2013" name="Sci. Rep.">
        <title>Extraordinary expansion of a Sorangium cellulosum genome from an alkaline milieu.</title>
        <authorList>
            <person name="Han K."/>
            <person name="Li Z.F."/>
            <person name="Peng R."/>
            <person name="Zhu L.P."/>
            <person name="Zhou T."/>
            <person name="Wang L.G."/>
            <person name="Li S.G."/>
            <person name="Zhang X.B."/>
            <person name="Hu W."/>
            <person name="Wu Z.H."/>
            <person name="Qin N."/>
            <person name="Li Y.Z."/>
        </authorList>
    </citation>
    <scope>NUCLEOTIDE SEQUENCE [LARGE SCALE GENOMIC DNA]</scope>
    <source>
        <strain evidence="1 2">So0157-2</strain>
    </source>
</reference>
<gene>
    <name evidence="1" type="ORF">SCE1572_31970</name>
</gene>
<name>S4XZP3_SORCE</name>
<organism evidence="1 2">
    <name type="scientific">Sorangium cellulosum So0157-2</name>
    <dbReference type="NCBI Taxonomy" id="1254432"/>
    <lineage>
        <taxon>Bacteria</taxon>
        <taxon>Pseudomonadati</taxon>
        <taxon>Myxococcota</taxon>
        <taxon>Polyangia</taxon>
        <taxon>Polyangiales</taxon>
        <taxon>Polyangiaceae</taxon>
        <taxon>Sorangium</taxon>
    </lineage>
</organism>
<proteinExistence type="predicted"/>